<sequence length="362" mass="39251">MATSTATGFATSMAAVKTMMESSYSNSSQFRIICKPKRTFLVRRGGVTRCEVVSDNNNNRVSSLSALEQLKASGADRYTKEKSSIIVLGLSIHTTPVEMREKLAIPEAEWPRAIGELCGLNHIEEAGVLSTCNRMEIYVVALSWHRGVRELTEWMAKTSGIPASELRHHLFMLRDGDATQHLFEVSAGLDSLVLGEGQILAQVKQVIMSGEGVNGFGRNISGLFKHAITVGKRVRTETNIASGAVSVSSAAIELAIMKLPQNSSATARVSEERVEAIREEMRDIEIIYKPLTEMLACAGESDVVSTSTASETLLFTKENVETLPPVGSINGGSLLFVDISVPRNVGSCVSDVENTRVTCLQR</sequence>
<evidence type="ECO:0000259" key="6">
    <source>
        <dbReference type="Pfam" id="PF01488"/>
    </source>
</evidence>
<comment type="caution">
    <text evidence="8">The sequence shown here is derived from an EMBL/GenBank/DDBJ whole genome shotgun (WGS) entry which is preliminary data.</text>
</comment>
<dbReference type="FunFam" id="3.30.460.30:FF:000001">
    <property type="entry name" value="Glutamyl-tRNA reductase"/>
    <property type="match status" value="1"/>
</dbReference>
<reference evidence="8 9" key="1">
    <citation type="submission" date="2020-10" db="EMBL/GenBank/DDBJ databases">
        <title>The Coptis chinensis genome and diversification of protoberbering-type alkaloids.</title>
        <authorList>
            <person name="Wang B."/>
            <person name="Shu S."/>
            <person name="Song C."/>
            <person name="Liu Y."/>
        </authorList>
    </citation>
    <scope>NUCLEOTIDE SEQUENCE [LARGE SCALE GENOMIC DNA]</scope>
    <source>
        <strain evidence="8">HL-2020</strain>
        <tissue evidence="8">Leaf</tissue>
    </source>
</reference>
<dbReference type="GO" id="GO:0008883">
    <property type="term" value="F:glutamyl-tRNA reductase activity"/>
    <property type="evidence" value="ECO:0007669"/>
    <property type="project" value="InterPro"/>
</dbReference>
<dbReference type="AlphaFoldDB" id="A0A835HC37"/>
<feature type="domain" description="Glutamyl-tRNA reductase N-terminal" evidence="7">
    <location>
        <begin position="88"/>
        <end position="238"/>
    </location>
</feature>
<name>A0A835HC37_9MAGN</name>
<evidence type="ECO:0000256" key="2">
    <source>
        <dbReference type="ARBA" id="ARBA00023002"/>
    </source>
</evidence>
<dbReference type="OrthoDB" id="1705940at2759"/>
<dbReference type="PANTHER" id="PTHR43120">
    <property type="entry name" value="GLUTAMYL-TRNA REDUCTASE 1, CHLOROPLASTIC"/>
    <property type="match status" value="1"/>
</dbReference>
<dbReference type="Proteomes" id="UP000631114">
    <property type="component" value="Unassembled WGS sequence"/>
</dbReference>
<dbReference type="GO" id="GO:0050661">
    <property type="term" value="F:NADP binding"/>
    <property type="evidence" value="ECO:0007669"/>
    <property type="project" value="InterPro"/>
</dbReference>
<feature type="domain" description="Quinate/shikimate 5-dehydrogenase/glutamyl-tRNA reductase" evidence="6">
    <location>
        <begin position="270"/>
        <end position="358"/>
    </location>
</feature>
<evidence type="ECO:0000256" key="1">
    <source>
        <dbReference type="ARBA" id="ARBA00022857"/>
    </source>
</evidence>
<dbReference type="InterPro" id="IPR018214">
    <property type="entry name" value="GluRdtase_CS"/>
</dbReference>
<protein>
    <recommendedName>
        <fullName evidence="10">Glutamyl-tRNA reductase</fullName>
    </recommendedName>
</protein>
<evidence type="ECO:0000256" key="5">
    <source>
        <dbReference type="ARBA" id="ARBA00023444"/>
    </source>
</evidence>
<dbReference type="Pfam" id="PF01488">
    <property type="entry name" value="Shikimate_DH"/>
    <property type="match status" value="1"/>
</dbReference>
<evidence type="ECO:0008006" key="10">
    <source>
        <dbReference type="Google" id="ProtNLM"/>
    </source>
</evidence>
<keyword evidence="9" id="KW-1185">Reference proteome</keyword>
<dbReference type="HAMAP" id="MF_00087">
    <property type="entry name" value="Glu_tRNA_reductase"/>
    <property type="match status" value="1"/>
</dbReference>
<evidence type="ECO:0000259" key="7">
    <source>
        <dbReference type="Pfam" id="PF05201"/>
    </source>
</evidence>
<dbReference type="InterPro" id="IPR000343">
    <property type="entry name" value="4pyrrol_synth_GluRdtase"/>
</dbReference>
<dbReference type="PROSITE" id="PS00747">
    <property type="entry name" value="GLUTR"/>
    <property type="match status" value="1"/>
</dbReference>
<keyword evidence="2" id="KW-0560">Oxidoreductase</keyword>
<evidence type="ECO:0000313" key="8">
    <source>
        <dbReference type="EMBL" id="KAF9595729.1"/>
    </source>
</evidence>
<dbReference type="GO" id="GO:0015995">
    <property type="term" value="P:chlorophyll biosynthetic process"/>
    <property type="evidence" value="ECO:0007669"/>
    <property type="project" value="UniProtKB-KW"/>
</dbReference>
<keyword evidence="3" id="KW-0149">Chlorophyll biosynthesis</keyword>
<dbReference type="EMBL" id="JADFTS010000007">
    <property type="protein sequence ID" value="KAF9595729.1"/>
    <property type="molecule type" value="Genomic_DNA"/>
</dbReference>
<evidence type="ECO:0000313" key="9">
    <source>
        <dbReference type="Proteomes" id="UP000631114"/>
    </source>
</evidence>
<dbReference type="InterPro" id="IPR015895">
    <property type="entry name" value="4pyrrol_synth_GluRdtase_N"/>
</dbReference>
<dbReference type="Pfam" id="PF05201">
    <property type="entry name" value="GlutR_N"/>
    <property type="match status" value="1"/>
</dbReference>
<accession>A0A835HC37</accession>
<dbReference type="InterPro" id="IPR036343">
    <property type="entry name" value="GluRdtase_N_sf"/>
</dbReference>
<evidence type="ECO:0000256" key="3">
    <source>
        <dbReference type="ARBA" id="ARBA00023171"/>
    </source>
</evidence>
<proteinExistence type="inferred from homology"/>
<organism evidence="8 9">
    <name type="scientific">Coptis chinensis</name>
    <dbReference type="NCBI Taxonomy" id="261450"/>
    <lineage>
        <taxon>Eukaryota</taxon>
        <taxon>Viridiplantae</taxon>
        <taxon>Streptophyta</taxon>
        <taxon>Embryophyta</taxon>
        <taxon>Tracheophyta</taxon>
        <taxon>Spermatophyta</taxon>
        <taxon>Magnoliopsida</taxon>
        <taxon>Ranunculales</taxon>
        <taxon>Ranunculaceae</taxon>
        <taxon>Coptidoideae</taxon>
        <taxon>Coptis</taxon>
    </lineage>
</organism>
<dbReference type="Gene3D" id="3.30.460.30">
    <property type="entry name" value="Glutamyl-tRNA reductase, N-terminal domain"/>
    <property type="match status" value="1"/>
</dbReference>
<dbReference type="InterPro" id="IPR006151">
    <property type="entry name" value="Shikm_DH/Glu-tRNA_Rdtase"/>
</dbReference>
<dbReference type="PANTHER" id="PTHR43120:SF1">
    <property type="entry name" value="GLUTAMYL-TRNA REDUCTASE 1, CHLOROPLASTIC"/>
    <property type="match status" value="1"/>
</dbReference>
<dbReference type="SUPFAM" id="SSF69742">
    <property type="entry name" value="Glutamyl tRNA-reductase catalytic, N-terminal domain"/>
    <property type="match status" value="1"/>
</dbReference>
<gene>
    <name evidence="8" type="ORF">IFM89_003471</name>
</gene>
<comment type="pathway">
    <text evidence="5">Porphyrin-containing compound metabolism.</text>
</comment>
<keyword evidence="1" id="KW-0521">NADP</keyword>
<dbReference type="Gene3D" id="3.40.50.720">
    <property type="entry name" value="NAD(P)-binding Rossmann-like Domain"/>
    <property type="match status" value="1"/>
</dbReference>
<evidence type="ECO:0000256" key="4">
    <source>
        <dbReference type="ARBA" id="ARBA00023244"/>
    </source>
</evidence>
<keyword evidence="4" id="KW-0627">Porphyrin biosynthesis</keyword>